<evidence type="ECO:0000313" key="5">
    <source>
        <dbReference type="EMBL" id="GGM74374.1"/>
    </source>
</evidence>
<comment type="similarity">
    <text evidence="3">Belongs to the UDP-glucose/GDP-mannose dehydrogenase family.</text>
</comment>
<accession>A0ABQ2HBQ2</accession>
<feature type="domain" description="UDP-glucose/GDP-mannose dehydrogenase C-terminal" evidence="4">
    <location>
        <begin position="321"/>
        <end position="404"/>
    </location>
</feature>
<keyword evidence="1" id="KW-0560">Oxidoreductase</keyword>
<name>A0ABQ2HBQ2_9PSEU</name>
<dbReference type="Gene3D" id="3.40.50.720">
    <property type="entry name" value="NAD(P)-binding Rossmann-like Domain"/>
    <property type="match status" value="2"/>
</dbReference>
<sequence>MDIIDITVIGLGFTGLPTAVAAARSGLTVLGVDASAERVREISEQRPGCGLTTVTEQELNSALASGRLLLRHSTQGIPHSNVYVLCVPTPAGRHGRLDVSLLAQAADEVAKAMRPGALVIVQSTCAPGTVEEVVLPRIAAVSGLCAGLDFHLAHSPVRTDPGNVGVDTVPRVVAGYTPRCTELAVRFVSRVARRVVAVSSTRAAELVKIFENTFRMVNISLANELAALCRAQRVDVDEVLEAAGSKPYGFLRHRPGPGAGGDCIPVSAGFFTASARRHGLHSPVVDAAIAVNDAMPAHTVHRLREALAARGLPPLRRSRVLVAGVTYKPDTANVRQSAAVRVINELSGEADVAYHDPYVPSLLLDNGTTLVSQPVSAPADLVLIMTRHAAHEPVRRDDVPVFDCSSGDPVEVA</sequence>
<organism evidence="5 6">
    <name type="scientific">Lentzea pudingi</name>
    <dbReference type="NCBI Taxonomy" id="1789439"/>
    <lineage>
        <taxon>Bacteria</taxon>
        <taxon>Bacillati</taxon>
        <taxon>Actinomycetota</taxon>
        <taxon>Actinomycetes</taxon>
        <taxon>Pseudonocardiales</taxon>
        <taxon>Pseudonocardiaceae</taxon>
        <taxon>Lentzea</taxon>
    </lineage>
</organism>
<dbReference type="InterPro" id="IPR014027">
    <property type="entry name" value="UDP-Glc/GDP-Man_DH_C"/>
</dbReference>
<dbReference type="SUPFAM" id="SSF48179">
    <property type="entry name" value="6-phosphogluconate dehydrogenase C-terminal domain-like"/>
    <property type="match status" value="1"/>
</dbReference>
<dbReference type="PIRSF" id="PIRSF000124">
    <property type="entry name" value="UDPglc_GDPman_dh"/>
    <property type="match status" value="1"/>
</dbReference>
<dbReference type="Proteomes" id="UP000597656">
    <property type="component" value="Unassembled WGS sequence"/>
</dbReference>
<comment type="caution">
    <text evidence="5">The sequence shown here is derived from an EMBL/GenBank/DDBJ whole genome shotgun (WGS) entry which is preliminary data.</text>
</comment>
<dbReference type="Pfam" id="PF00984">
    <property type="entry name" value="UDPG_MGDP_dh"/>
    <property type="match status" value="1"/>
</dbReference>
<dbReference type="InterPro" id="IPR001732">
    <property type="entry name" value="UDP-Glc/GDP-Man_DH_N"/>
</dbReference>
<dbReference type="InterPro" id="IPR036291">
    <property type="entry name" value="NAD(P)-bd_dom_sf"/>
</dbReference>
<keyword evidence="6" id="KW-1185">Reference proteome</keyword>
<dbReference type="Pfam" id="PF03720">
    <property type="entry name" value="UDPG_MGDP_dh_C"/>
    <property type="match status" value="1"/>
</dbReference>
<dbReference type="InterPro" id="IPR008927">
    <property type="entry name" value="6-PGluconate_DH-like_C_sf"/>
</dbReference>
<dbReference type="RefSeq" id="WP_189153128.1">
    <property type="nucleotide sequence ID" value="NZ_BMNC01000001.1"/>
</dbReference>
<dbReference type="Pfam" id="PF03721">
    <property type="entry name" value="UDPG_MGDP_dh_N"/>
    <property type="match status" value="1"/>
</dbReference>
<dbReference type="SMART" id="SM00984">
    <property type="entry name" value="UDPG_MGDP_dh_C"/>
    <property type="match status" value="1"/>
</dbReference>
<reference evidence="6" key="1">
    <citation type="journal article" date="2019" name="Int. J. Syst. Evol. Microbiol.">
        <title>The Global Catalogue of Microorganisms (GCM) 10K type strain sequencing project: providing services to taxonomists for standard genome sequencing and annotation.</title>
        <authorList>
            <consortium name="The Broad Institute Genomics Platform"/>
            <consortium name="The Broad Institute Genome Sequencing Center for Infectious Disease"/>
            <person name="Wu L."/>
            <person name="Ma J."/>
        </authorList>
    </citation>
    <scope>NUCLEOTIDE SEQUENCE [LARGE SCALE GENOMIC DNA]</scope>
    <source>
        <strain evidence="6">CGMCC 4.7319</strain>
    </source>
</reference>
<evidence type="ECO:0000313" key="6">
    <source>
        <dbReference type="Proteomes" id="UP000597656"/>
    </source>
</evidence>
<evidence type="ECO:0000256" key="1">
    <source>
        <dbReference type="ARBA" id="ARBA00023002"/>
    </source>
</evidence>
<proteinExistence type="inferred from homology"/>
<dbReference type="PIRSF" id="PIRSF500136">
    <property type="entry name" value="UDP_ManNAc_DH"/>
    <property type="match status" value="1"/>
</dbReference>
<protein>
    <submittedName>
        <fullName evidence="5">UDP-N-acetyl-D-glucosamine dehydrogenase</fullName>
    </submittedName>
</protein>
<dbReference type="NCBIfam" id="TIGR03026">
    <property type="entry name" value="NDP-sugDHase"/>
    <property type="match status" value="1"/>
</dbReference>
<dbReference type="InterPro" id="IPR036220">
    <property type="entry name" value="UDP-Glc/GDP-Man_DH_C_sf"/>
</dbReference>
<dbReference type="InterPro" id="IPR014026">
    <property type="entry name" value="UDP-Glc/GDP-Man_DH_dimer"/>
</dbReference>
<dbReference type="SUPFAM" id="SSF52413">
    <property type="entry name" value="UDP-glucose/GDP-mannose dehydrogenase C-terminal domain"/>
    <property type="match status" value="1"/>
</dbReference>
<dbReference type="SUPFAM" id="SSF51735">
    <property type="entry name" value="NAD(P)-binding Rossmann-fold domains"/>
    <property type="match status" value="1"/>
</dbReference>
<dbReference type="InterPro" id="IPR028359">
    <property type="entry name" value="UDP_ManNAc/GlcNAc_DH"/>
</dbReference>
<gene>
    <name evidence="5" type="ORF">GCM10011609_07760</name>
</gene>
<dbReference type="PANTHER" id="PTHR43491:SF1">
    <property type="entry name" value="UDP-N-ACETYL-D-MANNOSAMINE DEHYDROGENASE"/>
    <property type="match status" value="1"/>
</dbReference>
<dbReference type="InterPro" id="IPR017476">
    <property type="entry name" value="UDP-Glc/GDP-Man"/>
</dbReference>
<dbReference type="EMBL" id="BMNC01000001">
    <property type="protein sequence ID" value="GGM74374.1"/>
    <property type="molecule type" value="Genomic_DNA"/>
</dbReference>
<evidence type="ECO:0000256" key="2">
    <source>
        <dbReference type="ARBA" id="ARBA00023027"/>
    </source>
</evidence>
<keyword evidence="2" id="KW-0520">NAD</keyword>
<dbReference type="PANTHER" id="PTHR43491">
    <property type="entry name" value="UDP-N-ACETYL-D-MANNOSAMINE DEHYDROGENASE"/>
    <property type="match status" value="1"/>
</dbReference>
<evidence type="ECO:0000259" key="4">
    <source>
        <dbReference type="SMART" id="SM00984"/>
    </source>
</evidence>
<evidence type="ECO:0000256" key="3">
    <source>
        <dbReference type="PIRNR" id="PIRNR000124"/>
    </source>
</evidence>